<protein>
    <recommendedName>
        <fullName evidence="3">Sporulation histidine kinase inhibitor Sda</fullName>
    </recommendedName>
</protein>
<dbReference type="EMBL" id="BMHE01000005">
    <property type="protein sequence ID" value="GGI46057.1"/>
    <property type="molecule type" value="Genomic_DNA"/>
</dbReference>
<gene>
    <name evidence="1" type="ORF">GCM10008018_15220</name>
</gene>
<comment type="caution">
    <text evidence="1">The sequence shown here is derived from an EMBL/GenBank/DDBJ whole genome shotgun (WGS) entry which is preliminary data.</text>
</comment>
<dbReference type="InterPro" id="IPR058930">
    <property type="entry name" value="YwzD"/>
</dbReference>
<keyword evidence="2" id="KW-1185">Reference proteome</keyword>
<reference evidence="2" key="1">
    <citation type="journal article" date="2019" name="Int. J. Syst. Evol. Microbiol.">
        <title>The Global Catalogue of Microorganisms (GCM) 10K type strain sequencing project: providing services to taxonomists for standard genome sequencing and annotation.</title>
        <authorList>
            <consortium name="The Broad Institute Genomics Platform"/>
            <consortium name="The Broad Institute Genome Sequencing Center for Infectious Disease"/>
            <person name="Wu L."/>
            <person name="Ma J."/>
        </authorList>
    </citation>
    <scope>NUCLEOTIDE SEQUENCE [LARGE SCALE GENOMIC DNA]</scope>
    <source>
        <strain evidence="2">CGMCC 1.15043</strain>
    </source>
</reference>
<dbReference type="RefSeq" id="WP_189009887.1">
    <property type="nucleotide sequence ID" value="NZ_BMHE01000005.1"/>
</dbReference>
<accession>A0ABQ2BTZ4</accession>
<evidence type="ECO:0008006" key="3">
    <source>
        <dbReference type="Google" id="ProtNLM"/>
    </source>
</evidence>
<evidence type="ECO:0000313" key="2">
    <source>
        <dbReference type="Proteomes" id="UP000615455"/>
    </source>
</evidence>
<name>A0ABQ2BTZ4_9BACL</name>
<proteinExistence type="predicted"/>
<evidence type="ECO:0000313" key="1">
    <source>
        <dbReference type="EMBL" id="GGI46057.1"/>
    </source>
</evidence>
<dbReference type="Pfam" id="PF26162">
    <property type="entry name" value="YwzD"/>
    <property type="match status" value="1"/>
</dbReference>
<dbReference type="Proteomes" id="UP000615455">
    <property type="component" value="Unassembled WGS sequence"/>
</dbReference>
<sequence length="48" mass="5530">MDISALTNQQMKEIVMDVYRLGKDSEHLQAKDLIEEIKKQIISVLRGT</sequence>
<organism evidence="1 2">
    <name type="scientific">Paenibacillus marchantiophytorum</name>
    <dbReference type="NCBI Taxonomy" id="1619310"/>
    <lineage>
        <taxon>Bacteria</taxon>
        <taxon>Bacillati</taxon>
        <taxon>Bacillota</taxon>
        <taxon>Bacilli</taxon>
        <taxon>Bacillales</taxon>
        <taxon>Paenibacillaceae</taxon>
        <taxon>Paenibacillus</taxon>
    </lineage>
</organism>